<dbReference type="EMBL" id="SUNH01000006">
    <property type="protein sequence ID" value="TJZ86137.1"/>
    <property type="molecule type" value="Genomic_DNA"/>
</dbReference>
<evidence type="ECO:0000313" key="1">
    <source>
        <dbReference type="EMBL" id="TJZ86137.1"/>
    </source>
</evidence>
<proteinExistence type="predicted"/>
<protein>
    <submittedName>
        <fullName evidence="1">Uncharacterized protein</fullName>
    </submittedName>
</protein>
<reference evidence="1 2" key="1">
    <citation type="submission" date="2019-04" db="EMBL/GenBank/DDBJ databases">
        <authorList>
            <person name="Li J."/>
        </authorList>
    </citation>
    <scope>NUCLEOTIDE SEQUENCE [LARGE SCALE GENOMIC DNA]</scope>
    <source>
        <strain evidence="1 2">CCTCC AB2016182</strain>
    </source>
</reference>
<dbReference type="AlphaFoldDB" id="A0A4U0QVH3"/>
<organism evidence="1 2">
    <name type="scientific">Paracoccus hibiscisoli</name>
    <dbReference type="NCBI Taxonomy" id="2023261"/>
    <lineage>
        <taxon>Bacteria</taxon>
        <taxon>Pseudomonadati</taxon>
        <taxon>Pseudomonadota</taxon>
        <taxon>Alphaproteobacteria</taxon>
        <taxon>Rhodobacterales</taxon>
        <taxon>Paracoccaceae</taxon>
        <taxon>Paracoccus</taxon>
    </lineage>
</organism>
<name>A0A4U0QVH3_9RHOB</name>
<keyword evidence="2" id="KW-1185">Reference proteome</keyword>
<dbReference type="Proteomes" id="UP000306223">
    <property type="component" value="Unassembled WGS sequence"/>
</dbReference>
<evidence type="ECO:0000313" key="2">
    <source>
        <dbReference type="Proteomes" id="UP000306223"/>
    </source>
</evidence>
<dbReference type="RefSeq" id="WP_136855566.1">
    <property type="nucleotide sequence ID" value="NZ_SUNH01000006.1"/>
</dbReference>
<accession>A0A4U0QVH3</accession>
<sequence length="115" mass="13347">MIDLKNELFGRGLTEAEADRVRRSPDLGWPAGIVEEARNVRHAAMRERLHPDELSDQWRNPRALDRKPLSVIQRIRLGIAALNRLYHWHRPADQADRNEAIRKIEALMARLRGDA</sequence>
<gene>
    <name evidence="1" type="ORF">FA740_04415</name>
</gene>
<comment type="caution">
    <text evidence="1">The sequence shown here is derived from an EMBL/GenBank/DDBJ whole genome shotgun (WGS) entry which is preliminary data.</text>
</comment>